<dbReference type="PROSITE" id="PS50198">
    <property type="entry name" value="PPIC_PPIASE_2"/>
    <property type="match status" value="1"/>
</dbReference>
<keyword evidence="2 4" id="KW-0697">Rotamase</keyword>
<evidence type="ECO:0000313" key="8">
    <source>
        <dbReference type="EMBL" id="OMJ20568.1"/>
    </source>
</evidence>
<evidence type="ECO:0000259" key="7">
    <source>
        <dbReference type="PROSITE" id="PS50198"/>
    </source>
</evidence>
<dbReference type="InterPro" id="IPR001202">
    <property type="entry name" value="WW_dom"/>
</dbReference>
<dbReference type="GO" id="GO:0060255">
    <property type="term" value="P:regulation of macromolecule metabolic process"/>
    <property type="evidence" value="ECO:0007669"/>
    <property type="project" value="UniProtKB-ARBA"/>
</dbReference>
<sequence length="161" mass="17912">MSDRNSALPPNWEVRTSRSRNMPYYFNTVTKESRWDPPSGKDVLAADQNSGKIRVSHLLVKHNGSRRPSSWKQENITRSKQEALDMILNFQHQIQTGAATLPDLASTESDCSSAKRHGDLGFFGRGQMQPSFESASYSLAVGQLSEPVHSDSGIHLILRTA</sequence>
<dbReference type="Gene3D" id="3.10.50.40">
    <property type="match status" value="1"/>
</dbReference>
<dbReference type="GO" id="GO:0005829">
    <property type="term" value="C:cytosol"/>
    <property type="evidence" value="ECO:0007669"/>
    <property type="project" value="TreeGrafter"/>
</dbReference>
<evidence type="ECO:0000256" key="1">
    <source>
        <dbReference type="ARBA" id="ARBA00000971"/>
    </source>
</evidence>
<dbReference type="Gene3D" id="2.20.70.10">
    <property type="match status" value="1"/>
</dbReference>
<dbReference type="SMART" id="SM00456">
    <property type="entry name" value="WW"/>
    <property type="match status" value="1"/>
</dbReference>
<dbReference type="Pfam" id="PF00639">
    <property type="entry name" value="Rotamase"/>
    <property type="match status" value="1"/>
</dbReference>
<dbReference type="CDD" id="cd00201">
    <property type="entry name" value="WW"/>
    <property type="match status" value="1"/>
</dbReference>
<dbReference type="OrthoDB" id="2530521at2759"/>
<proteinExistence type="predicted"/>
<dbReference type="EMBL" id="LSSN01001209">
    <property type="protein sequence ID" value="OMJ20568.1"/>
    <property type="molecule type" value="Genomic_DNA"/>
</dbReference>
<evidence type="ECO:0000313" key="9">
    <source>
        <dbReference type="Proteomes" id="UP000187283"/>
    </source>
</evidence>
<dbReference type="GO" id="GO:0005634">
    <property type="term" value="C:nucleus"/>
    <property type="evidence" value="ECO:0007669"/>
    <property type="project" value="TreeGrafter"/>
</dbReference>
<dbReference type="SUPFAM" id="SSF51045">
    <property type="entry name" value="WW domain"/>
    <property type="match status" value="1"/>
</dbReference>
<dbReference type="GO" id="GO:0080090">
    <property type="term" value="P:regulation of primary metabolic process"/>
    <property type="evidence" value="ECO:0007669"/>
    <property type="project" value="UniProtKB-ARBA"/>
</dbReference>
<gene>
    <name evidence="8" type="ORF">AYI70_g4033</name>
</gene>
<evidence type="ECO:0000256" key="2">
    <source>
        <dbReference type="ARBA" id="ARBA00023110"/>
    </source>
</evidence>
<dbReference type="InterPro" id="IPR046357">
    <property type="entry name" value="PPIase_dom_sf"/>
</dbReference>
<evidence type="ECO:0000256" key="3">
    <source>
        <dbReference type="ARBA" id="ARBA00023235"/>
    </source>
</evidence>
<accession>A0A1R1Y0Z5</accession>
<keyword evidence="3 4" id="KW-0413">Isomerase</keyword>
<evidence type="ECO:0000256" key="5">
    <source>
        <dbReference type="RuleBase" id="RU363014"/>
    </source>
</evidence>
<dbReference type="SUPFAM" id="SSF54534">
    <property type="entry name" value="FKBP-like"/>
    <property type="match status" value="1"/>
</dbReference>
<dbReference type="PANTHER" id="PTHR10657:SF4">
    <property type="entry name" value="PEPTIDYL-PROLYL CIS-TRANS ISOMERASE-RELATED"/>
    <property type="match status" value="1"/>
</dbReference>
<organism evidence="8 9">
    <name type="scientific">Smittium culicis</name>
    <dbReference type="NCBI Taxonomy" id="133412"/>
    <lineage>
        <taxon>Eukaryota</taxon>
        <taxon>Fungi</taxon>
        <taxon>Fungi incertae sedis</taxon>
        <taxon>Zoopagomycota</taxon>
        <taxon>Kickxellomycotina</taxon>
        <taxon>Harpellomycetes</taxon>
        <taxon>Harpellales</taxon>
        <taxon>Legeriomycetaceae</taxon>
        <taxon>Smittium</taxon>
    </lineage>
</organism>
<feature type="domain" description="WW" evidence="6">
    <location>
        <begin position="6"/>
        <end position="40"/>
    </location>
</feature>
<evidence type="ECO:0000256" key="4">
    <source>
        <dbReference type="PROSITE-ProRule" id="PRU00278"/>
    </source>
</evidence>
<dbReference type="Pfam" id="PF00397">
    <property type="entry name" value="WW"/>
    <property type="match status" value="1"/>
</dbReference>
<name>A0A1R1Y0Z5_9FUNG</name>
<protein>
    <recommendedName>
        <fullName evidence="5">Peptidyl-prolyl cis-trans isomerase</fullName>
        <ecNumber evidence="5">5.2.1.8</ecNumber>
    </recommendedName>
</protein>
<evidence type="ECO:0000259" key="6">
    <source>
        <dbReference type="PROSITE" id="PS50020"/>
    </source>
</evidence>
<dbReference type="FunFam" id="3.10.50.40:FF:000010">
    <property type="entry name" value="Peptidyl-prolyl cis-trans isomerase Pin1"/>
    <property type="match status" value="1"/>
</dbReference>
<dbReference type="InterPro" id="IPR051370">
    <property type="entry name" value="PPIase_Pin1"/>
</dbReference>
<comment type="caution">
    <text evidence="8">The sequence shown here is derived from an EMBL/GenBank/DDBJ whole genome shotgun (WGS) entry which is preliminary data.</text>
</comment>
<reference evidence="8 9" key="1">
    <citation type="submission" date="2017-01" db="EMBL/GenBank/DDBJ databases">
        <authorList>
            <person name="Mah S.A."/>
            <person name="Swanson W.J."/>
            <person name="Moy G.W."/>
            <person name="Vacquier V.D."/>
        </authorList>
    </citation>
    <scope>NUCLEOTIDE SEQUENCE [LARGE SCALE GENOMIC DNA]</scope>
    <source>
        <strain evidence="8 9">GSMNP</strain>
    </source>
</reference>
<dbReference type="STRING" id="133412.A0A1R1Y0Z5"/>
<keyword evidence="9" id="KW-1185">Reference proteome</keyword>
<dbReference type="EC" id="5.2.1.8" evidence="5"/>
<feature type="domain" description="PpiC" evidence="7">
    <location>
        <begin position="50"/>
        <end position="161"/>
    </location>
</feature>
<comment type="catalytic activity">
    <reaction evidence="1 5">
        <text>[protein]-peptidylproline (omega=180) = [protein]-peptidylproline (omega=0)</text>
        <dbReference type="Rhea" id="RHEA:16237"/>
        <dbReference type="Rhea" id="RHEA-COMP:10747"/>
        <dbReference type="Rhea" id="RHEA-COMP:10748"/>
        <dbReference type="ChEBI" id="CHEBI:83833"/>
        <dbReference type="ChEBI" id="CHEBI:83834"/>
        <dbReference type="EC" id="5.2.1.8"/>
    </reaction>
</comment>
<dbReference type="Proteomes" id="UP000187283">
    <property type="component" value="Unassembled WGS sequence"/>
</dbReference>
<dbReference type="PROSITE" id="PS01159">
    <property type="entry name" value="WW_DOMAIN_1"/>
    <property type="match status" value="1"/>
</dbReference>
<dbReference type="InterPro" id="IPR000297">
    <property type="entry name" value="PPIase_PpiC"/>
</dbReference>
<dbReference type="AlphaFoldDB" id="A0A1R1Y0Z5"/>
<dbReference type="PANTHER" id="PTHR10657">
    <property type="entry name" value="PEPTIDYL-PROLYL CIS-TRANS ISOMERASE"/>
    <property type="match status" value="1"/>
</dbReference>
<dbReference type="GO" id="GO:0003755">
    <property type="term" value="F:peptidyl-prolyl cis-trans isomerase activity"/>
    <property type="evidence" value="ECO:0007669"/>
    <property type="project" value="UniProtKB-UniRule"/>
</dbReference>
<dbReference type="InterPro" id="IPR036020">
    <property type="entry name" value="WW_dom_sf"/>
</dbReference>
<dbReference type="PROSITE" id="PS50020">
    <property type="entry name" value="WW_DOMAIN_2"/>
    <property type="match status" value="1"/>
</dbReference>